<dbReference type="Pfam" id="PF00441">
    <property type="entry name" value="Acyl-CoA_dh_1"/>
    <property type="match status" value="1"/>
</dbReference>
<protein>
    <submittedName>
        <fullName evidence="4">Acyl-CoA dehydrogenase</fullName>
    </submittedName>
</protein>
<dbReference type="GO" id="GO:0005737">
    <property type="term" value="C:cytoplasm"/>
    <property type="evidence" value="ECO:0007669"/>
    <property type="project" value="TreeGrafter"/>
</dbReference>
<dbReference type="RefSeq" id="WP_092104125.1">
    <property type="nucleotide sequence ID" value="NZ_LT629739.1"/>
</dbReference>
<sequence>MTFTDDLDQVSELAASIVDDAGLTHTSVETPDLTSLLDKLAEAGLTDIARESDDSDNLEVLAATIGTQVGLAHAGIFYPTADFDLYPIRLVAGTELDGTLPAGTLLVPWSAIDQGQPIAWATHAEAVLTHRATDVGVEIALITDVRASEPIVSIDGSPAARITTTSAPDWVDASAHASEWIAGVRQATALAVTAAQLSEIVEMTVRYATERTQFGRPVGKFQAVQKLVAESAANAEMVASAAASSLQHLSSGQQLDSAARLEIVAGCLTAFDAIEVVVRNSHQALGAIGTTLEHPLQRYTRGVLQTRRQMDSSEGLLDSLSALVTSDEDTVWEMVAS</sequence>
<dbReference type="PANTHER" id="PTHR48083">
    <property type="entry name" value="MEDIUM-CHAIN SPECIFIC ACYL-COA DEHYDROGENASE, MITOCHONDRIAL-RELATED"/>
    <property type="match status" value="1"/>
</dbReference>
<name>A0A1H1PML3_BRESA</name>
<evidence type="ECO:0000256" key="1">
    <source>
        <dbReference type="ARBA" id="ARBA00022630"/>
    </source>
</evidence>
<keyword evidence="2" id="KW-0560">Oxidoreductase</keyword>
<keyword evidence="1" id="KW-0285">Flavoprotein</keyword>
<evidence type="ECO:0000256" key="2">
    <source>
        <dbReference type="ARBA" id="ARBA00023002"/>
    </source>
</evidence>
<dbReference type="InterPro" id="IPR009075">
    <property type="entry name" value="AcylCo_DH/oxidase_C"/>
</dbReference>
<evidence type="ECO:0000313" key="5">
    <source>
        <dbReference type="Proteomes" id="UP000199700"/>
    </source>
</evidence>
<evidence type="ECO:0000259" key="3">
    <source>
        <dbReference type="Pfam" id="PF00441"/>
    </source>
</evidence>
<dbReference type="GO" id="GO:0033539">
    <property type="term" value="P:fatty acid beta-oxidation using acyl-CoA dehydrogenase"/>
    <property type="evidence" value="ECO:0007669"/>
    <property type="project" value="TreeGrafter"/>
</dbReference>
<dbReference type="InterPro" id="IPR036250">
    <property type="entry name" value="AcylCo_DH-like_C"/>
</dbReference>
<dbReference type="EMBL" id="LT629739">
    <property type="protein sequence ID" value="SDS11959.1"/>
    <property type="molecule type" value="Genomic_DNA"/>
</dbReference>
<proteinExistence type="predicted"/>
<reference evidence="4" key="1">
    <citation type="submission" date="2016-10" db="EMBL/GenBank/DDBJ databases">
        <authorList>
            <person name="Varghese N."/>
            <person name="Submissions S."/>
        </authorList>
    </citation>
    <scope>NUCLEOTIDE SEQUENCE [LARGE SCALE GENOMIC DNA]</scope>
    <source>
        <strain evidence="4">DSM 22082</strain>
    </source>
</reference>
<dbReference type="Proteomes" id="UP000199700">
    <property type="component" value="Chromosome"/>
</dbReference>
<accession>A0A1H1PML3</accession>
<keyword evidence="5" id="KW-1185">Reference proteome</keyword>
<dbReference type="AlphaFoldDB" id="A0A1H1PML3"/>
<dbReference type="GO" id="GO:0003995">
    <property type="term" value="F:acyl-CoA dehydrogenase activity"/>
    <property type="evidence" value="ECO:0007669"/>
    <property type="project" value="TreeGrafter"/>
</dbReference>
<gene>
    <name evidence="4" type="ORF">SAMN04489751_1272</name>
</gene>
<dbReference type="Gene3D" id="1.20.140.10">
    <property type="entry name" value="Butyryl-CoA Dehydrogenase, subunit A, domain 3"/>
    <property type="match status" value="1"/>
</dbReference>
<dbReference type="InterPro" id="IPR050741">
    <property type="entry name" value="Acyl-CoA_dehydrogenase"/>
</dbReference>
<feature type="domain" description="Acyl-CoA dehydrogenase/oxidase C-terminal" evidence="3">
    <location>
        <begin position="191"/>
        <end position="304"/>
    </location>
</feature>
<evidence type="ECO:0000313" key="4">
    <source>
        <dbReference type="EMBL" id="SDS11959.1"/>
    </source>
</evidence>
<dbReference type="OrthoDB" id="7328575at2"/>
<dbReference type="PANTHER" id="PTHR48083:SF2">
    <property type="entry name" value="MEDIUM-CHAIN SPECIFIC ACYL-COA DEHYDROGENASE, MITOCHONDRIAL"/>
    <property type="match status" value="1"/>
</dbReference>
<organism evidence="4 5">
    <name type="scientific">Brevibacterium sandarakinum</name>
    <dbReference type="NCBI Taxonomy" id="629680"/>
    <lineage>
        <taxon>Bacteria</taxon>
        <taxon>Bacillati</taxon>
        <taxon>Actinomycetota</taxon>
        <taxon>Actinomycetes</taxon>
        <taxon>Micrococcales</taxon>
        <taxon>Brevibacteriaceae</taxon>
        <taxon>Brevibacterium</taxon>
    </lineage>
</organism>
<dbReference type="SUPFAM" id="SSF47203">
    <property type="entry name" value="Acyl-CoA dehydrogenase C-terminal domain-like"/>
    <property type="match status" value="1"/>
</dbReference>
<dbReference type="STRING" id="629680.SAMN04489751_1272"/>